<evidence type="ECO:0000259" key="8">
    <source>
        <dbReference type="SMART" id="SM01005"/>
    </source>
</evidence>
<dbReference type="InterPro" id="IPR036565">
    <property type="entry name" value="Mur-like_cat_sf"/>
</dbReference>
<dbReference type="EMBL" id="DVMS01000040">
    <property type="protein sequence ID" value="HIU38340.1"/>
    <property type="molecule type" value="Genomic_DNA"/>
</dbReference>
<dbReference type="InterPro" id="IPR000713">
    <property type="entry name" value="Mur_ligase_N"/>
</dbReference>
<keyword evidence="4 5" id="KW-0413">Isomerase</keyword>
<dbReference type="GO" id="GO:0016881">
    <property type="term" value="F:acid-amino acid ligase activity"/>
    <property type="evidence" value="ECO:0007669"/>
    <property type="project" value="InterPro"/>
</dbReference>
<comment type="pathway">
    <text evidence="5">Amino-acid biosynthesis; D-alanine biosynthesis; D-alanine from L-alanine: step 1/1.</text>
</comment>
<evidence type="ECO:0000256" key="3">
    <source>
        <dbReference type="ARBA" id="ARBA00022898"/>
    </source>
</evidence>
<dbReference type="SUPFAM" id="SSF63418">
    <property type="entry name" value="MurE/MurF N-terminal domain"/>
    <property type="match status" value="1"/>
</dbReference>
<comment type="similarity">
    <text evidence="5">Belongs to the alanine racemase family.</text>
</comment>
<dbReference type="InterPro" id="IPR011079">
    <property type="entry name" value="Ala_racemase_C"/>
</dbReference>
<comment type="function">
    <text evidence="5">Catalyzes the interconversion of L-alanine and D-alanine. May also act on other amino acids.</text>
</comment>
<evidence type="ECO:0000256" key="4">
    <source>
        <dbReference type="ARBA" id="ARBA00023235"/>
    </source>
</evidence>
<dbReference type="PRINTS" id="PR00992">
    <property type="entry name" value="ALARACEMASE"/>
</dbReference>
<evidence type="ECO:0000313" key="10">
    <source>
        <dbReference type="Proteomes" id="UP000824076"/>
    </source>
</evidence>
<dbReference type="InterPro" id="IPR000821">
    <property type="entry name" value="Ala_racemase"/>
</dbReference>
<evidence type="ECO:0000256" key="5">
    <source>
        <dbReference type="HAMAP-Rule" id="MF_01201"/>
    </source>
</evidence>
<reference evidence="9" key="2">
    <citation type="journal article" date="2021" name="PeerJ">
        <title>Extensive microbial diversity within the chicken gut microbiome revealed by metagenomics and culture.</title>
        <authorList>
            <person name="Gilroy R."/>
            <person name="Ravi A."/>
            <person name="Getino M."/>
            <person name="Pursley I."/>
            <person name="Horton D.L."/>
            <person name="Alikhan N.F."/>
            <person name="Baker D."/>
            <person name="Gharbi K."/>
            <person name="Hall N."/>
            <person name="Watson M."/>
            <person name="Adriaenssens E.M."/>
            <person name="Foster-Nyarko E."/>
            <person name="Jarju S."/>
            <person name="Secka A."/>
            <person name="Antonio M."/>
            <person name="Oren A."/>
            <person name="Chaudhuri R.R."/>
            <person name="La Ragione R."/>
            <person name="Hildebrand F."/>
            <person name="Pallen M.J."/>
        </authorList>
    </citation>
    <scope>NUCLEOTIDE SEQUENCE</scope>
    <source>
        <strain evidence="9">17073</strain>
    </source>
</reference>
<dbReference type="GO" id="GO:0005829">
    <property type="term" value="C:cytosol"/>
    <property type="evidence" value="ECO:0007669"/>
    <property type="project" value="TreeGrafter"/>
</dbReference>
<dbReference type="NCBIfam" id="TIGR00492">
    <property type="entry name" value="alr"/>
    <property type="match status" value="1"/>
</dbReference>
<dbReference type="PANTHER" id="PTHR30511:SF0">
    <property type="entry name" value="ALANINE RACEMASE, CATABOLIC-RELATED"/>
    <property type="match status" value="1"/>
</dbReference>
<dbReference type="Pfam" id="PF01168">
    <property type="entry name" value="Ala_racemase_N"/>
    <property type="match status" value="1"/>
</dbReference>
<dbReference type="SMART" id="SM01005">
    <property type="entry name" value="Ala_racemase_C"/>
    <property type="match status" value="1"/>
</dbReference>
<dbReference type="Gene3D" id="3.40.1390.10">
    <property type="entry name" value="MurE/MurF, N-terminal domain"/>
    <property type="match status" value="1"/>
</dbReference>
<dbReference type="SUPFAM" id="SSF51419">
    <property type="entry name" value="PLP-binding barrel"/>
    <property type="match status" value="1"/>
</dbReference>
<accession>A0A9D1IJY8</accession>
<comment type="caution">
    <text evidence="9">The sequence shown here is derived from an EMBL/GenBank/DDBJ whole genome shotgun (WGS) entry which is preliminary data.</text>
</comment>
<gene>
    <name evidence="9" type="ORF">IAD18_01585</name>
</gene>
<dbReference type="Gene3D" id="3.90.190.20">
    <property type="entry name" value="Mur ligase, C-terminal domain"/>
    <property type="match status" value="1"/>
</dbReference>
<dbReference type="InterPro" id="IPR036615">
    <property type="entry name" value="Mur_ligase_C_dom_sf"/>
</dbReference>
<dbReference type="SUPFAM" id="SSF53623">
    <property type="entry name" value="MurD-like peptide ligases, catalytic domain"/>
    <property type="match status" value="1"/>
</dbReference>
<evidence type="ECO:0000256" key="2">
    <source>
        <dbReference type="ARBA" id="ARBA00001933"/>
    </source>
</evidence>
<dbReference type="InterPro" id="IPR001608">
    <property type="entry name" value="Ala_racemase_N"/>
</dbReference>
<dbReference type="HAMAP" id="MF_01201">
    <property type="entry name" value="Ala_racemase"/>
    <property type="match status" value="1"/>
</dbReference>
<dbReference type="GO" id="GO:0005524">
    <property type="term" value="F:ATP binding"/>
    <property type="evidence" value="ECO:0007669"/>
    <property type="project" value="InterPro"/>
</dbReference>
<dbReference type="EC" id="5.1.1.1" evidence="5"/>
<dbReference type="Gene3D" id="2.40.37.10">
    <property type="entry name" value="Lyase, Ornithine Decarboxylase, Chain A, domain 1"/>
    <property type="match status" value="1"/>
</dbReference>
<dbReference type="CDD" id="cd00430">
    <property type="entry name" value="PLPDE_III_AR"/>
    <property type="match status" value="1"/>
</dbReference>
<dbReference type="Pfam" id="PF01225">
    <property type="entry name" value="Mur_ligase"/>
    <property type="match status" value="1"/>
</dbReference>
<dbReference type="InterPro" id="IPR035911">
    <property type="entry name" value="MurE/MurF_N"/>
</dbReference>
<dbReference type="GO" id="GO:0008784">
    <property type="term" value="F:alanine racemase activity"/>
    <property type="evidence" value="ECO:0007669"/>
    <property type="project" value="UniProtKB-UniRule"/>
</dbReference>
<comment type="catalytic activity">
    <reaction evidence="1 5">
        <text>L-alanine = D-alanine</text>
        <dbReference type="Rhea" id="RHEA:20249"/>
        <dbReference type="ChEBI" id="CHEBI:57416"/>
        <dbReference type="ChEBI" id="CHEBI:57972"/>
        <dbReference type="EC" id="5.1.1.1"/>
    </reaction>
</comment>
<dbReference type="Pfam" id="PF00842">
    <property type="entry name" value="Ala_racemase_C"/>
    <property type="match status" value="1"/>
</dbReference>
<dbReference type="PANTHER" id="PTHR30511">
    <property type="entry name" value="ALANINE RACEMASE"/>
    <property type="match status" value="1"/>
</dbReference>
<evidence type="ECO:0000256" key="1">
    <source>
        <dbReference type="ARBA" id="ARBA00000316"/>
    </source>
</evidence>
<organism evidence="9 10">
    <name type="scientific">Candidatus Limisoma intestinavium</name>
    <dbReference type="NCBI Taxonomy" id="2840856"/>
    <lineage>
        <taxon>Bacteria</taxon>
        <taxon>Pseudomonadati</taxon>
        <taxon>Bacteroidota</taxon>
        <taxon>Bacteroidia</taxon>
        <taxon>Bacteroidales</taxon>
        <taxon>Candidatus Limisoma</taxon>
    </lineage>
</organism>
<evidence type="ECO:0000256" key="6">
    <source>
        <dbReference type="PIRSR" id="PIRSR600821-50"/>
    </source>
</evidence>
<dbReference type="AlphaFoldDB" id="A0A9D1IJY8"/>
<name>A0A9D1IJY8_9BACT</name>
<keyword evidence="9" id="KW-0436">Ligase</keyword>
<dbReference type="FunFam" id="3.20.20.10:FF:000002">
    <property type="entry name" value="Alanine racemase"/>
    <property type="match status" value="1"/>
</dbReference>
<protein>
    <recommendedName>
        <fullName evidence="5">Alanine racemase</fullName>
        <ecNumber evidence="5">5.1.1.1</ecNumber>
    </recommendedName>
</protein>
<feature type="binding site" evidence="5 7">
    <location>
        <position position="768"/>
    </location>
    <ligand>
        <name>substrate</name>
    </ligand>
</feature>
<dbReference type="GO" id="GO:0030170">
    <property type="term" value="F:pyridoxal phosphate binding"/>
    <property type="evidence" value="ECO:0007669"/>
    <property type="project" value="UniProtKB-UniRule"/>
</dbReference>
<dbReference type="Gene3D" id="3.20.20.10">
    <property type="entry name" value="Alanine racemase"/>
    <property type="match status" value="1"/>
</dbReference>
<feature type="active site" description="Proton acceptor; specific for D-alanine" evidence="5">
    <location>
        <position position="492"/>
    </location>
</feature>
<keyword evidence="3 5" id="KW-0663">Pyridoxal phosphate</keyword>
<feature type="active site" description="Proton acceptor; specific for L-alanine" evidence="5">
    <location>
        <position position="719"/>
    </location>
</feature>
<feature type="binding site" evidence="5 7">
    <location>
        <position position="590"/>
    </location>
    <ligand>
        <name>substrate</name>
    </ligand>
</feature>
<comment type="cofactor">
    <cofactor evidence="2 5 6">
        <name>pyridoxal 5'-phosphate</name>
        <dbReference type="ChEBI" id="CHEBI:597326"/>
    </cofactor>
</comment>
<dbReference type="InterPro" id="IPR029066">
    <property type="entry name" value="PLP-binding_barrel"/>
</dbReference>
<dbReference type="SUPFAM" id="SSF53244">
    <property type="entry name" value="MurD-like peptide ligases, peptide-binding domain"/>
    <property type="match status" value="1"/>
</dbReference>
<feature type="domain" description="Alanine racemase C-terminal" evidence="8">
    <location>
        <begin position="698"/>
        <end position="822"/>
    </location>
</feature>
<sequence length="824" mass="93595">MNYSIFEIADILHAGSESRLWRDDTITALLTDSRTLTYPSTSLFFAIRTDSNDGHRYIRQLHAQGVRNFVVERKPEDMPEMEANIIVVEDTVKALQQLAIYHRHRFDIPVIGITGSRGKTIVKEWLYQLLRDDYNIVRSPRSYNSQIGVPLSIWDIDENTDLAIIEAGISHPDEMELLEEIISPTITVMTNIGQEHKEGFSSLEEKCGEKLRLSRHSDYVIFDGDDPVVCNAIIGLSFGRQEISWSRVNTDAPLFISSITRKDGWTTIHFTYLLYGGTIRIPFTAVADVDNAIVCLAVLLCLREPLETMPARFARLTPTGTRMDVTDGVNGCQLIYDTYTSDYLSLLPAIDFMSRRDTALRTRTVVLSDVLPESIPEKEVYEKISELLQLRRIDRLIGVGPRISAYRDLFPMRTCFFASTEEFMASMSPSDFSKELILLKGAPEFAFSRIEEMLEARQHETVLEVNLDALVYNFNFYRSHLRPDTKIVCMLKAFGYGAGSYELAKTLQKQGAAYIAVAAHDEGAALREAGITMPIMVLNPKVVNYKTLFDNKLEPEIFSFEMLKEIVREAEKFHIKDYPIHVKIDSGMHRLGFLYEELPELIELIRSQDYVRPMSIFSHLATADDLENDDYARHQLDYFDRCSRLFLEAFDYPILRHVLNTDGVLRFPEYQYEMVRVGIGLYGVPTLGKGYDDNLHTVSSLRSVIIQIREWEQGATVGYGRKGVLQRRSRIATIPVGYADGLDRRLGCGRGEVVVNGKRVPTVGNICMDLFMADVTDVDCHVGDKVEIFGDAMPVTEVASRMGTIPYEVLASVSSRVKRIYYSE</sequence>
<feature type="modified residue" description="N6-(pyridoxal phosphate)lysine" evidence="5 6">
    <location>
        <position position="492"/>
    </location>
</feature>
<dbReference type="GO" id="GO:0030632">
    <property type="term" value="P:D-alanine biosynthetic process"/>
    <property type="evidence" value="ECO:0007669"/>
    <property type="project" value="UniProtKB-UniRule"/>
</dbReference>
<evidence type="ECO:0000313" key="9">
    <source>
        <dbReference type="EMBL" id="HIU38340.1"/>
    </source>
</evidence>
<dbReference type="Gene3D" id="3.40.1190.10">
    <property type="entry name" value="Mur-like, catalytic domain"/>
    <property type="match status" value="1"/>
</dbReference>
<evidence type="ECO:0000256" key="7">
    <source>
        <dbReference type="PIRSR" id="PIRSR600821-52"/>
    </source>
</evidence>
<proteinExistence type="inferred from homology"/>
<reference evidence="9" key="1">
    <citation type="submission" date="2020-10" db="EMBL/GenBank/DDBJ databases">
        <authorList>
            <person name="Gilroy R."/>
        </authorList>
    </citation>
    <scope>NUCLEOTIDE SEQUENCE</scope>
    <source>
        <strain evidence="9">17073</strain>
    </source>
</reference>
<dbReference type="Proteomes" id="UP000824076">
    <property type="component" value="Unassembled WGS sequence"/>
</dbReference>
<dbReference type="InterPro" id="IPR013221">
    <property type="entry name" value="Mur_ligase_cen"/>
</dbReference>
<dbReference type="SUPFAM" id="SSF50621">
    <property type="entry name" value="Alanine racemase C-terminal domain-like"/>
    <property type="match status" value="1"/>
</dbReference>
<dbReference type="NCBIfam" id="NF008897">
    <property type="entry name" value="PRK11930.1"/>
    <property type="match status" value="1"/>
</dbReference>
<dbReference type="InterPro" id="IPR009006">
    <property type="entry name" value="Ala_racemase/Decarboxylase_C"/>
</dbReference>
<dbReference type="Pfam" id="PF08245">
    <property type="entry name" value="Mur_ligase_M"/>
    <property type="match status" value="1"/>
</dbReference>